<accession>A0A411YYV6</accession>
<gene>
    <name evidence="5" type="ORF">D1012_16285</name>
</gene>
<dbReference type="SUPFAM" id="SSF75516">
    <property type="entry name" value="Pheromone-binding domain of LuxR-like quorum-sensing transcription factors"/>
    <property type="match status" value="1"/>
</dbReference>
<dbReference type="InterPro" id="IPR016032">
    <property type="entry name" value="Sig_transdc_resp-reg_C-effctor"/>
</dbReference>
<dbReference type="SMART" id="SM00421">
    <property type="entry name" value="HTH_LUXR"/>
    <property type="match status" value="1"/>
</dbReference>
<dbReference type="Proteomes" id="UP000284547">
    <property type="component" value="Unassembled WGS sequence"/>
</dbReference>
<evidence type="ECO:0000259" key="4">
    <source>
        <dbReference type="PROSITE" id="PS50043"/>
    </source>
</evidence>
<dbReference type="PROSITE" id="PS50043">
    <property type="entry name" value="HTH_LUXR_2"/>
    <property type="match status" value="1"/>
</dbReference>
<sequence>MGNGMTAVLPLISRMAEAATVEEVWDLASAFFGSLGFGRANYGFTRFLYMRNVGDPDDAIFLTTGNADYARFYFQNGFYARTPVYRWAVSNVGACTWKWVKDAFEAGQLTPEEMDAVRQNFAIGVVAGVSVSFPETTTRSKGALGLIADPGISPDQVEAIWERHRDEILAVAHLMHLKIITLPQPKAKRSLTERQRQALEWVADGKTTQDVAMLMEVSAAMVEKHLRLAREALQVETTTQAVAKASLLNMIFQRVPKAPMVGKS</sequence>
<dbReference type="PANTHER" id="PTHR44688:SF16">
    <property type="entry name" value="DNA-BINDING TRANSCRIPTIONAL ACTIVATOR DEVR_DOSR"/>
    <property type="match status" value="1"/>
</dbReference>
<dbReference type="AlphaFoldDB" id="A0A411YYV6"/>
<organism evidence="5 6">
    <name type="scientific">Pseudotabrizicola alkalilacus</name>
    <dbReference type="NCBI Taxonomy" id="2305252"/>
    <lineage>
        <taxon>Bacteria</taxon>
        <taxon>Pseudomonadati</taxon>
        <taxon>Pseudomonadota</taxon>
        <taxon>Alphaproteobacteria</taxon>
        <taxon>Rhodobacterales</taxon>
        <taxon>Paracoccaceae</taxon>
        <taxon>Pseudotabrizicola</taxon>
    </lineage>
</organism>
<dbReference type="Pfam" id="PF03472">
    <property type="entry name" value="Autoind_bind"/>
    <property type="match status" value="1"/>
</dbReference>
<keyword evidence="3" id="KW-0804">Transcription</keyword>
<dbReference type="PANTHER" id="PTHR44688">
    <property type="entry name" value="DNA-BINDING TRANSCRIPTIONAL ACTIVATOR DEVR_DOSR"/>
    <property type="match status" value="1"/>
</dbReference>
<evidence type="ECO:0000313" key="5">
    <source>
        <dbReference type="EMBL" id="RGP35980.1"/>
    </source>
</evidence>
<name>A0A411YYV6_9RHOB</name>
<dbReference type="CDD" id="cd06170">
    <property type="entry name" value="LuxR_C_like"/>
    <property type="match status" value="1"/>
</dbReference>
<keyword evidence="2" id="KW-0238">DNA-binding</keyword>
<keyword evidence="1" id="KW-0805">Transcription regulation</keyword>
<dbReference type="InterPro" id="IPR000792">
    <property type="entry name" value="Tscrpt_reg_LuxR_C"/>
</dbReference>
<dbReference type="EMBL" id="QWEY01000010">
    <property type="protein sequence ID" value="RGP35980.1"/>
    <property type="molecule type" value="Genomic_DNA"/>
</dbReference>
<evidence type="ECO:0000256" key="3">
    <source>
        <dbReference type="ARBA" id="ARBA00023163"/>
    </source>
</evidence>
<proteinExistence type="predicted"/>
<evidence type="ECO:0000256" key="2">
    <source>
        <dbReference type="ARBA" id="ARBA00023125"/>
    </source>
</evidence>
<dbReference type="SUPFAM" id="SSF46894">
    <property type="entry name" value="C-terminal effector domain of the bipartite response regulators"/>
    <property type="match status" value="1"/>
</dbReference>
<dbReference type="Gene3D" id="1.10.10.10">
    <property type="entry name" value="Winged helix-like DNA-binding domain superfamily/Winged helix DNA-binding domain"/>
    <property type="match status" value="1"/>
</dbReference>
<dbReference type="Gene3D" id="3.30.450.80">
    <property type="entry name" value="Transcription factor LuxR-like, autoinducer-binding domain"/>
    <property type="match status" value="1"/>
</dbReference>
<keyword evidence="6" id="KW-1185">Reference proteome</keyword>
<feature type="domain" description="HTH luxR-type" evidence="4">
    <location>
        <begin position="184"/>
        <end position="249"/>
    </location>
</feature>
<comment type="caution">
    <text evidence="5">The sequence shown here is derived from an EMBL/GenBank/DDBJ whole genome shotgun (WGS) entry which is preliminary data.</text>
</comment>
<dbReference type="InterPro" id="IPR036693">
    <property type="entry name" value="TF_LuxR_autoind-bd_dom_sf"/>
</dbReference>
<evidence type="ECO:0000313" key="6">
    <source>
        <dbReference type="Proteomes" id="UP000284547"/>
    </source>
</evidence>
<dbReference type="GO" id="GO:0003677">
    <property type="term" value="F:DNA binding"/>
    <property type="evidence" value="ECO:0007669"/>
    <property type="project" value="UniProtKB-KW"/>
</dbReference>
<reference evidence="5 6" key="1">
    <citation type="submission" date="2018-08" db="EMBL/GenBank/DDBJ databases">
        <title>Flavobacterium tibetense sp. nov., isolated from a wetland YonghuCo on Tibetan Plateau.</title>
        <authorList>
            <person name="Phurbu D."/>
            <person name="Lu H."/>
            <person name="Xing P."/>
        </authorList>
    </citation>
    <scope>NUCLEOTIDE SEQUENCE [LARGE SCALE GENOMIC DNA]</scope>
    <source>
        <strain evidence="5 6">DJC</strain>
    </source>
</reference>
<dbReference type="InterPro" id="IPR005143">
    <property type="entry name" value="TF_LuxR_autoind-bd_dom"/>
</dbReference>
<evidence type="ECO:0000256" key="1">
    <source>
        <dbReference type="ARBA" id="ARBA00023015"/>
    </source>
</evidence>
<protein>
    <submittedName>
        <fullName evidence="5">LuxR family transcriptional regulator</fullName>
    </submittedName>
</protein>
<dbReference type="GO" id="GO:0006355">
    <property type="term" value="P:regulation of DNA-templated transcription"/>
    <property type="evidence" value="ECO:0007669"/>
    <property type="project" value="InterPro"/>
</dbReference>
<dbReference type="Pfam" id="PF00196">
    <property type="entry name" value="GerE"/>
    <property type="match status" value="1"/>
</dbReference>
<dbReference type="InterPro" id="IPR036388">
    <property type="entry name" value="WH-like_DNA-bd_sf"/>
</dbReference>